<sequence length="228" mass="26365">MALRAAGISLRITCSTHDKTPSGGTKLQSISYKRSVVGVTDTLIPILIHSIRDVNVKRRNWGGSQNRDEEEEDGKRKYYVNLGYAITTLKEEAPVMFHREPSFDIYRDDIVFKDPVNTFSGIENYKLILWALRLNTRIFYKTVWVDILRVWQPAEDVIMIRWTVHGIPRVAWDEIRHGRLEGTSEYKIDRHGKIYEHRVDNVAVNSPPNFRSLHLSQLLLLSFGVSSK</sequence>
<evidence type="ECO:0000313" key="1">
    <source>
        <dbReference type="EMBL" id="KMZ69577.1"/>
    </source>
</evidence>
<dbReference type="Pfam" id="PF10184">
    <property type="entry name" value="DUF2358"/>
    <property type="match status" value="1"/>
</dbReference>
<protein>
    <submittedName>
        <fullName evidence="1">Uncharacterized protein</fullName>
    </submittedName>
</protein>
<dbReference type="PANTHER" id="PTHR31094:SF2">
    <property type="entry name" value="RIKEN CDNA 2310061I04 GENE"/>
    <property type="match status" value="1"/>
</dbReference>
<organism evidence="1 2">
    <name type="scientific">Zostera marina</name>
    <name type="common">Eelgrass</name>
    <dbReference type="NCBI Taxonomy" id="29655"/>
    <lineage>
        <taxon>Eukaryota</taxon>
        <taxon>Viridiplantae</taxon>
        <taxon>Streptophyta</taxon>
        <taxon>Embryophyta</taxon>
        <taxon>Tracheophyta</taxon>
        <taxon>Spermatophyta</taxon>
        <taxon>Magnoliopsida</taxon>
        <taxon>Liliopsida</taxon>
        <taxon>Zosteraceae</taxon>
        <taxon>Zostera</taxon>
    </lineage>
</organism>
<dbReference type="SUPFAM" id="SSF54427">
    <property type="entry name" value="NTF2-like"/>
    <property type="match status" value="1"/>
</dbReference>
<dbReference type="OrthoDB" id="44820at2759"/>
<keyword evidence="2" id="KW-1185">Reference proteome</keyword>
<evidence type="ECO:0000313" key="2">
    <source>
        <dbReference type="Proteomes" id="UP000036987"/>
    </source>
</evidence>
<gene>
    <name evidence="1" type="ORF">ZOSMA_20G00550</name>
</gene>
<comment type="caution">
    <text evidence="1">The sequence shown here is derived from an EMBL/GenBank/DDBJ whole genome shotgun (WGS) entry which is preliminary data.</text>
</comment>
<dbReference type="InterPro" id="IPR032710">
    <property type="entry name" value="NTF2-like_dom_sf"/>
</dbReference>
<dbReference type="InterPro" id="IPR018790">
    <property type="entry name" value="DUF2358"/>
</dbReference>
<dbReference type="EMBL" id="LFYR01000757">
    <property type="protein sequence ID" value="KMZ69577.1"/>
    <property type="molecule type" value="Genomic_DNA"/>
</dbReference>
<dbReference type="PANTHER" id="PTHR31094">
    <property type="entry name" value="RIKEN CDNA 2310061I04 GENE"/>
    <property type="match status" value="1"/>
</dbReference>
<accession>A0A0K9PMX7</accession>
<name>A0A0K9PMX7_ZOSMR</name>
<proteinExistence type="predicted"/>
<reference evidence="2" key="1">
    <citation type="journal article" date="2016" name="Nature">
        <title>The genome of the seagrass Zostera marina reveals angiosperm adaptation to the sea.</title>
        <authorList>
            <person name="Olsen J.L."/>
            <person name="Rouze P."/>
            <person name="Verhelst B."/>
            <person name="Lin Y.-C."/>
            <person name="Bayer T."/>
            <person name="Collen J."/>
            <person name="Dattolo E."/>
            <person name="De Paoli E."/>
            <person name="Dittami S."/>
            <person name="Maumus F."/>
            <person name="Michel G."/>
            <person name="Kersting A."/>
            <person name="Lauritano C."/>
            <person name="Lohaus R."/>
            <person name="Toepel M."/>
            <person name="Tonon T."/>
            <person name="Vanneste K."/>
            <person name="Amirebrahimi M."/>
            <person name="Brakel J."/>
            <person name="Bostroem C."/>
            <person name="Chovatia M."/>
            <person name="Grimwood J."/>
            <person name="Jenkins J.W."/>
            <person name="Jueterbock A."/>
            <person name="Mraz A."/>
            <person name="Stam W.T."/>
            <person name="Tice H."/>
            <person name="Bornberg-Bauer E."/>
            <person name="Green P.J."/>
            <person name="Pearson G.A."/>
            <person name="Procaccini G."/>
            <person name="Duarte C.M."/>
            <person name="Schmutz J."/>
            <person name="Reusch T.B.H."/>
            <person name="Van de Peer Y."/>
        </authorList>
    </citation>
    <scope>NUCLEOTIDE SEQUENCE [LARGE SCALE GENOMIC DNA]</scope>
    <source>
        <strain evidence="2">cv. Finnish</strain>
    </source>
</reference>
<dbReference type="Proteomes" id="UP000036987">
    <property type="component" value="Unassembled WGS sequence"/>
</dbReference>
<dbReference type="AlphaFoldDB" id="A0A0K9PMX7"/>